<organism evidence="2 3">
    <name type="scientific">Apiospora arundinis</name>
    <dbReference type="NCBI Taxonomy" id="335852"/>
    <lineage>
        <taxon>Eukaryota</taxon>
        <taxon>Fungi</taxon>
        <taxon>Dikarya</taxon>
        <taxon>Ascomycota</taxon>
        <taxon>Pezizomycotina</taxon>
        <taxon>Sordariomycetes</taxon>
        <taxon>Xylariomycetidae</taxon>
        <taxon>Amphisphaeriales</taxon>
        <taxon>Apiosporaceae</taxon>
        <taxon>Apiospora</taxon>
    </lineage>
</organism>
<feature type="signal peptide" evidence="1">
    <location>
        <begin position="1"/>
        <end position="17"/>
    </location>
</feature>
<gene>
    <name evidence="2" type="ORF">PGQ11_012701</name>
</gene>
<evidence type="ECO:0000313" key="2">
    <source>
        <dbReference type="EMBL" id="KAK8856789.1"/>
    </source>
</evidence>
<reference evidence="2 3" key="1">
    <citation type="journal article" date="2024" name="IMA Fungus">
        <title>Apiospora arundinis, a panoply of carbohydrate-active enzymes and secondary metabolites.</title>
        <authorList>
            <person name="Sorensen T."/>
            <person name="Petersen C."/>
            <person name="Muurmann A.T."/>
            <person name="Christiansen J.V."/>
            <person name="Brundto M.L."/>
            <person name="Overgaard C.K."/>
            <person name="Boysen A.T."/>
            <person name="Wollenberg R.D."/>
            <person name="Larsen T.O."/>
            <person name="Sorensen J.L."/>
            <person name="Nielsen K.L."/>
            <person name="Sondergaard T.E."/>
        </authorList>
    </citation>
    <scope>NUCLEOTIDE SEQUENCE [LARGE SCALE GENOMIC DNA]</scope>
    <source>
        <strain evidence="2 3">AAU 773</strain>
    </source>
</reference>
<sequence>MLASQTLLAALAGTASAIDIFMHFSNNCGGNAIVCKNMPPAPGNCCSGHPSLDQHPTVGFYGIPLHWNINCRGWSGGSCTNMRESQRASNTNFICLRNGWFSGAGYVFVNKKRGVETIEGDEYCPAQEAPCANSVAPNALSFADGVTYSLVGLEGAAREQMRANCAFLRLSYPPFLDGIFTNDNTTISISIAASGANATAVPAEFDAQKME</sequence>
<dbReference type="EMBL" id="JAPCWZ010000007">
    <property type="protein sequence ID" value="KAK8856789.1"/>
    <property type="molecule type" value="Genomic_DNA"/>
</dbReference>
<feature type="chain" id="PRO_5045521661" evidence="1">
    <location>
        <begin position="18"/>
        <end position="211"/>
    </location>
</feature>
<evidence type="ECO:0000313" key="3">
    <source>
        <dbReference type="Proteomes" id="UP001390339"/>
    </source>
</evidence>
<name>A0ABR2I321_9PEZI</name>
<protein>
    <submittedName>
        <fullName evidence="2">Uncharacterized protein</fullName>
    </submittedName>
</protein>
<proteinExistence type="predicted"/>
<dbReference type="Proteomes" id="UP001390339">
    <property type="component" value="Unassembled WGS sequence"/>
</dbReference>
<keyword evidence="1" id="KW-0732">Signal</keyword>
<accession>A0ABR2I321</accession>
<comment type="caution">
    <text evidence="2">The sequence shown here is derived from an EMBL/GenBank/DDBJ whole genome shotgun (WGS) entry which is preliminary data.</text>
</comment>
<evidence type="ECO:0000256" key="1">
    <source>
        <dbReference type="SAM" id="SignalP"/>
    </source>
</evidence>
<keyword evidence="3" id="KW-1185">Reference proteome</keyword>